<comment type="subunit">
    <text evidence="4">Part of the 50S ribosomal subunit. Contacts protein L29, and trigger factor when it is bound to the ribosome.</text>
</comment>
<dbReference type="Gene3D" id="3.30.70.330">
    <property type="match status" value="1"/>
</dbReference>
<dbReference type="Pfam" id="PF00276">
    <property type="entry name" value="Ribosomal_L23"/>
    <property type="match status" value="1"/>
</dbReference>
<dbReference type="Proteomes" id="UP000714817">
    <property type="component" value="Unassembled WGS sequence"/>
</dbReference>
<name>A0A955E193_UNCKA</name>
<comment type="function">
    <text evidence="4">One of the early assembly proteins it binds 23S rRNA. One of the proteins that surrounds the polypeptide exit tunnel on the outside of the ribosome. Forms the main docking site for trigger factor binding to the ribosome.</text>
</comment>
<dbReference type="GO" id="GO:0006412">
    <property type="term" value="P:translation"/>
    <property type="evidence" value="ECO:0007669"/>
    <property type="project" value="UniProtKB-UniRule"/>
</dbReference>
<dbReference type="GO" id="GO:1990904">
    <property type="term" value="C:ribonucleoprotein complex"/>
    <property type="evidence" value="ECO:0007669"/>
    <property type="project" value="UniProtKB-KW"/>
</dbReference>
<keyword evidence="3 4" id="KW-0687">Ribonucleoprotein</keyword>
<evidence type="ECO:0000256" key="2">
    <source>
        <dbReference type="ARBA" id="ARBA00022980"/>
    </source>
</evidence>
<dbReference type="SUPFAM" id="SSF54189">
    <property type="entry name" value="Ribosomal proteins S24e, L23 and L15e"/>
    <property type="match status" value="1"/>
</dbReference>
<evidence type="ECO:0000256" key="1">
    <source>
        <dbReference type="ARBA" id="ARBA00006700"/>
    </source>
</evidence>
<dbReference type="GO" id="GO:0003735">
    <property type="term" value="F:structural constituent of ribosome"/>
    <property type="evidence" value="ECO:0007669"/>
    <property type="project" value="InterPro"/>
</dbReference>
<dbReference type="PANTHER" id="PTHR11620">
    <property type="entry name" value="60S RIBOSOMAL PROTEIN L23A"/>
    <property type="match status" value="1"/>
</dbReference>
<dbReference type="GO" id="GO:0019843">
    <property type="term" value="F:rRNA binding"/>
    <property type="evidence" value="ECO:0007669"/>
    <property type="project" value="UniProtKB-UniRule"/>
</dbReference>
<evidence type="ECO:0000313" key="5">
    <source>
        <dbReference type="EMBL" id="MCA9302070.1"/>
    </source>
</evidence>
<gene>
    <name evidence="4" type="primary">rplW</name>
    <name evidence="5" type="ORF">KDA10_01720</name>
</gene>
<evidence type="ECO:0000256" key="3">
    <source>
        <dbReference type="ARBA" id="ARBA00023274"/>
    </source>
</evidence>
<evidence type="ECO:0000256" key="4">
    <source>
        <dbReference type="HAMAP-Rule" id="MF_01369"/>
    </source>
</evidence>
<dbReference type="InterPro" id="IPR013025">
    <property type="entry name" value="Ribosomal_uL23-like"/>
</dbReference>
<sequence>MKLNEIIKKPIITEKSVQAEGQNKYTFEVGVKASKGAIAEVAAKMFGVEVLDVKTYIMPGKKRRILKSRRFTKTPKWKKAVIEIKKGQKIKLTEETK</sequence>
<dbReference type="InterPro" id="IPR012677">
    <property type="entry name" value="Nucleotide-bd_a/b_plait_sf"/>
</dbReference>
<keyword evidence="2 4" id="KW-0689">Ribosomal protein</keyword>
<reference evidence="5" key="1">
    <citation type="submission" date="2020-04" db="EMBL/GenBank/DDBJ databases">
        <authorList>
            <person name="Zhang T."/>
        </authorList>
    </citation>
    <scope>NUCLEOTIDE SEQUENCE</scope>
    <source>
        <strain evidence="5">HKST-UBA80</strain>
    </source>
</reference>
<reference evidence="5" key="2">
    <citation type="journal article" date="2021" name="Microbiome">
        <title>Successional dynamics and alternative stable states in a saline activated sludge microbial community over 9 years.</title>
        <authorList>
            <person name="Wang Y."/>
            <person name="Ye J."/>
            <person name="Ju F."/>
            <person name="Liu L."/>
            <person name="Boyd J.A."/>
            <person name="Deng Y."/>
            <person name="Parks D.H."/>
            <person name="Jiang X."/>
            <person name="Yin X."/>
            <person name="Woodcroft B.J."/>
            <person name="Tyson G.W."/>
            <person name="Hugenholtz P."/>
            <person name="Polz M.F."/>
            <person name="Zhang T."/>
        </authorList>
    </citation>
    <scope>NUCLEOTIDE SEQUENCE</scope>
    <source>
        <strain evidence="5">HKST-UBA80</strain>
    </source>
</reference>
<dbReference type="EMBL" id="JAGQNY010000005">
    <property type="protein sequence ID" value="MCA9302070.1"/>
    <property type="molecule type" value="Genomic_DNA"/>
</dbReference>
<accession>A0A955E193</accession>
<keyword evidence="4" id="KW-0699">rRNA-binding</keyword>
<protein>
    <recommendedName>
        <fullName evidence="4">Large ribosomal subunit protein uL23</fullName>
    </recommendedName>
</protein>
<keyword evidence="4" id="KW-0694">RNA-binding</keyword>
<proteinExistence type="inferred from homology"/>
<dbReference type="InterPro" id="IPR012678">
    <property type="entry name" value="Ribosomal_uL23/eL15/eS24_sf"/>
</dbReference>
<evidence type="ECO:0000313" key="6">
    <source>
        <dbReference type="Proteomes" id="UP000714817"/>
    </source>
</evidence>
<comment type="caution">
    <text evidence="5">The sequence shown here is derived from an EMBL/GenBank/DDBJ whole genome shotgun (WGS) entry which is preliminary data.</text>
</comment>
<dbReference type="AlphaFoldDB" id="A0A955E193"/>
<dbReference type="GO" id="GO:0005840">
    <property type="term" value="C:ribosome"/>
    <property type="evidence" value="ECO:0007669"/>
    <property type="project" value="UniProtKB-KW"/>
</dbReference>
<dbReference type="HAMAP" id="MF_01369_B">
    <property type="entry name" value="Ribosomal_uL23_B"/>
    <property type="match status" value="1"/>
</dbReference>
<comment type="similarity">
    <text evidence="1 4">Belongs to the universal ribosomal protein uL23 family.</text>
</comment>
<organism evidence="5 6">
    <name type="scientific">candidate division WWE3 bacterium</name>
    <dbReference type="NCBI Taxonomy" id="2053526"/>
    <lineage>
        <taxon>Bacteria</taxon>
        <taxon>Katanobacteria</taxon>
    </lineage>
</organism>